<organism evidence="1 2">
    <name type="scientific">Enterobacter cloacae</name>
    <dbReference type="NCBI Taxonomy" id="550"/>
    <lineage>
        <taxon>Bacteria</taxon>
        <taxon>Pseudomonadati</taxon>
        <taxon>Pseudomonadota</taxon>
        <taxon>Gammaproteobacteria</taxon>
        <taxon>Enterobacterales</taxon>
        <taxon>Enterobacteriaceae</taxon>
        <taxon>Enterobacter</taxon>
        <taxon>Enterobacter cloacae complex</taxon>
    </lineage>
</organism>
<sequence>MNHENNISTLVMNDLTSERFQHVKNIYTEGRVYYPQEVSNINRRFPVVMMLSQTYLGSNSFFGYVRLNYYLRDTKYGYSENNKSITLISHTTKPVIERKYYKIWVSGNDALISFK</sequence>
<evidence type="ECO:0000313" key="2">
    <source>
        <dbReference type="Proteomes" id="UP001050241"/>
    </source>
</evidence>
<protein>
    <submittedName>
        <fullName evidence="1">Uncharacterized protein</fullName>
    </submittedName>
</protein>
<dbReference type="AlphaFoldDB" id="A0ABD0BUT6"/>
<dbReference type="Proteomes" id="UP001050241">
    <property type="component" value="Unassembled WGS sequence"/>
</dbReference>
<comment type="caution">
    <text evidence="1">The sequence shown here is derived from an EMBL/GenBank/DDBJ whole genome shotgun (WGS) entry which is preliminary data.</text>
</comment>
<evidence type="ECO:0000313" key="1">
    <source>
        <dbReference type="EMBL" id="GJJ84042.1"/>
    </source>
</evidence>
<gene>
    <name evidence="1" type="ORF">TUM16652_27410</name>
</gene>
<accession>A0ABD0BUT6</accession>
<reference evidence="1" key="1">
    <citation type="submission" date="2021-11" db="EMBL/GenBank/DDBJ databases">
        <title>WGS analysis for carbapenemase-producing Enterobacterales outbreak in a University Hospital, Japan.</title>
        <authorList>
            <person name="Tukada M."/>
            <person name="Miyazaki T."/>
            <person name="Aoki K."/>
            <person name="Yoshizawa S."/>
            <person name="Ishii Y."/>
            <person name="Tateda K."/>
        </authorList>
    </citation>
    <scope>NUCLEOTIDE SEQUENCE</scope>
    <source>
        <strain evidence="1">TUM16652</strain>
    </source>
</reference>
<dbReference type="EMBL" id="BQFY01000015">
    <property type="protein sequence ID" value="GJJ84042.1"/>
    <property type="molecule type" value="Genomic_DNA"/>
</dbReference>
<proteinExistence type="predicted"/>
<name>A0ABD0BUT6_ENTCL</name>